<evidence type="ECO:0000256" key="7">
    <source>
        <dbReference type="SAM" id="MobiDB-lite"/>
    </source>
</evidence>
<dbReference type="InterPro" id="IPR012094">
    <property type="entry name" value="tRNA_Ile_lys_synt"/>
</dbReference>
<organism evidence="9 10">
    <name type="scientific">Methylobacterium soli</name>
    <dbReference type="NCBI Taxonomy" id="553447"/>
    <lineage>
        <taxon>Bacteria</taxon>
        <taxon>Pseudomonadati</taxon>
        <taxon>Pseudomonadota</taxon>
        <taxon>Alphaproteobacteria</taxon>
        <taxon>Hyphomicrobiales</taxon>
        <taxon>Methylobacteriaceae</taxon>
        <taxon>Methylobacterium</taxon>
    </lineage>
</organism>
<dbReference type="OrthoDB" id="9807403at2"/>
<keyword evidence="6" id="KW-0963">Cytoplasm</keyword>
<evidence type="ECO:0000313" key="9">
    <source>
        <dbReference type="EMBL" id="KAB1080185.1"/>
    </source>
</evidence>
<dbReference type="GO" id="GO:0005524">
    <property type="term" value="F:ATP binding"/>
    <property type="evidence" value="ECO:0007669"/>
    <property type="project" value="UniProtKB-UniRule"/>
</dbReference>
<keyword evidence="2 6" id="KW-0819">tRNA processing</keyword>
<comment type="domain">
    <text evidence="6">The N-terminal region contains the highly conserved SGGXDS motif, predicted to be a P-loop motif involved in ATP binding.</text>
</comment>
<comment type="subcellular location">
    <subcellularLocation>
        <location evidence="6">Cytoplasm</location>
    </subcellularLocation>
</comment>
<evidence type="ECO:0000259" key="8">
    <source>
        <dbReference type="Pfam" id="PF01171"/>
    </source>
</evidence>
<dbReference type="SUPFAM" id="SSF52402">
    <property type="entry name" value="Adenine nucleotide alpha hydrolases-like"/>
    <property type="match status" value="1"/>
</dbReference>
<evidence type="ECO:0000256" key="4">
    <source>
        <dbReference type="ARBA" id="ARBA00022840"/>
    </source>
</evidence>
<feature type="domain" description="tRNA(Ile)-lysidine/2-thiocytidine synthase N-terminal" evidence="8">
    <location>
        <begin position="30"/>
        <end position="207"/>
    </location>
</feature>
<dbReference type="AlphaFoldDB" id="A0A6L3T925"/>
<keyword evidence="10" id="KW-1185">Reference proteome</keyword>
<dbReference type="CDD" id="cd01992">
    <property type="entry name" value="TilS_N"/>
    <property type="match status" value="1"/>
</dbReference>
<comment type="catalytic activity">
    <reaction evidence="5 6">
        <text>cytidine(34) in tRNA(Ile2) + L-lysine + ATP = lysidine(34) in tRNA(Ile2) + AMP + diphosphate + H(+)</text>
        <dbReference type="Rhea" id="RHEA:43744"/>
        <dbReference type="Rhea" id="RHEA-COMP:10625"/>
        <dbReference type="Rhea" id="RHEA-COMP:10670"/>
        <dbReference type="ChEBI" id="CHEBI:15378"/>
        <dbReference type="ChEBI" id="CHEBI:30616"/>
        <dbReference type="ChEBI" id="CHEBI:32551"/>
        <dbReference type="ChEBI" id="CHEBI:33019"/>
        <dbReference type="ChEBI" id="CHEBI:82748"/>
        <dbReference type="ChEBI" id="CHEBI:83665"/>
        <dbReference type="ChEBI" id="CHEBI:456215"/>
        <dbReference type="EC" id="6.3.4.19"/>
    </reaction>
</comment>
<dbReference type="PANTHER" id="PTHR43033">
    <property type="entry name" value="TRNA(ILE)-LYSIDINE SYNTHASE-RELATED"/>
    <property type="match status" value="1"/>
</dbReference>
<evidence type="ECO:0000256" key="1">
    <source>
        <dbReference type="ARBA" id="ARBA00022598"/>
    </source>
</evidence>
<dbReference type="InterPro" id="IPR012795">
    <property type="entry name" value="tRNA_Ile_lys_synt_N"/>
</dbReference>
<keyword evidence="1 6" id="KW-0436">Ligase</keyword>
<comment type="function">
    <text evidence="6">Ligates lysine onto the cytidine present at position 34 of the AUA codon-specific tRNA(Ile) that contains the anticodon CAU, in an ATP-dependent manner. Cytidine is converted to lysidine, thus changing the amino acid specificity of the tRNA from methionine to isoleucine.</text>
</comment>
<dbReference type="InterPro" id="IPR011063">
    <property type="entry name" value="TilS/TtcA_N"/>
</dbReference>
<dbReference type="NCBIfam" id="TIGR02432">
    <property type="entry name" value="lysidine_TilS_N"/>
    <property type="match status" value="1"/>
</dbReference>
<protein>
    <recommendedName>
        <fullName evidence="6">tRNA(Ile)-lysidine synthase</fullName>
        <ecNumber evidence="6">6.3.4.19</ecNumber>
    </recommendedName>
    <alternativeName>
        <fullName evidence="6">tRNA(Ile)-2-lysyl-cytidine synthase</fullName>
    </alternativeName>
    <alternativeName>
        <fullName evidence="6">tRNA(Ile)-lysidine synthetase</fullName>
    </alternativeName>
</protein>
<feature type="binding site" evidence="6">
    <location>
        <begin position="35"/>
        <end position="40"/>
    </location>
    <ligand>
        <name>ATP</name>
        <dbReference type="ChEBI" id="CHEBI:30616"/>
    </ligand>
</feature>
<reference evidence="9 10" key="1">
    <citation type="submission" date="2019-09" db="EMBL/GenBank/DDBJ databases">
        <title>YIM 48816 draft genome.</title>
        <authorList>
            <person name="Jiang L."/>
        </authorList>
    </citation>
    <scope>NUCLEOTIDE SEQUENCE [LARGE SCALE GENOMIC DNA]</scope>
    <source>
        <strain evidence="9 10">YIM 48816</strain>
    </source>
</reference>
<evidence type="ECO:0000256" key="2">
    <source>
        <dbReference type="ARBA" id="ARBA00022694"/>
    </source>
</evidence>
<dbReference type="InterPro" id="IPR014729">
    <property type="entry name" value="Rossmann-like_a/b/a_fold"/>
</dbReference>
<dbReference type="PANTHER" id="PTHR43033:SF1">
    <property type="entry name" value="TRNA(ILE)-LYSIDINE SYNTHASE-RELATED"/>
    <property type="match status" value="1"/>
</dbReference>
<sequence length="393" mass="40283">MSGAGQDPPEDPGPAIVSALAPYLARGGTVLLAVSGGPDSTALMHAAALSCGAAALHVATVDHGLRPESAAEAEGVARAALALGLPHHHLRWAGARPATGLQDAAREARYRLLAACAGTVGAGLLLTAHTRDDQAETVLMRFLAGSGLAGLSGMRPERALAPGLILARPFLALPKSALVAWCAARGIAFLSDPSNEDARFGRARLRALMPALAREGLSAARLARLAERAARDEAALAAAAARALAEAVRAAEPGRLALDGARVAALPEALALRLVDRALAQAGGTGPRRLERLERLVLDALLPALRAGRPLRRTLRGLLIEARSNGVLTIREAPRRRGGREPAGAEAARAAGASELLGKGGDATYIGLERDDDPTAAGKGPGAGEPRSPRMDR</sequence>
<dbReference type="HAMAP" id="MF_01161">
    <property type="entry name" value="tRNA_Ile_lys_synt"/>
    <property type="match status" value="1"/>
</dbReference>
<comment type="caution">
    <text evidence="9">The sequence shown here is derived from an EMBL/GenBank/DDBJ whole genome shotgun (WGS) entry which is preliminary data.</text>
</comment>
<dbReference type="Pfam" id="PF01171">
    <property type="entry name" value="ATP_bind_3"/>
    <property type="match status" value="1"/>
</dbReference>
<proteinExistence type="inferred from homology"/>
<dbReference type="Proteomes" id="UP000474159">
    <property type="component" value="Unassembled WGS sequence"/>
</dbReference>
<accession>A0A6L3T925</accession>
<dbReference type="GO" id="GO:0005737">
    <property type="term" value="C:cytoplasm"/>
    <property type="evidence" value="ECO:0007669"/>
    <property type="project" value="UniProtKB-SubCell"/>
</dbReference>
<comment type="similarity">
    <text evidence="6">Belongs to the tRNA(Ile)-lysidine synthase family.</text>
</comment>
<dbReference type="Gene3D" id="3.40.50.620">
    <property type="entry name" value="HUPs"/>
    <property type="match status" value="1"/>
</dbReference>
<dbReference type="EC" id="6.3.4.19" evidence="6"/>
<dbReference type="EMBL" id="VZZK01000006">
    <property type="protein sequence ID" value="KAB1080185.1"/>
    <property type="molecule type" value="Genomic_DNA"/>
</dbReference>
<feature type="region of interest" description="Disordered" evidence="7">
    <location>
        <begin position="333"/>
        <end position="393"/>
    </location>
</feature>
<gene>
    <name evidence="6 9" type="primary">tilS</name>
    <name evidence="9" type="ORF">F6X53_08185</name>
</gene>
<dbReference type="GO" id="GO:0032267">
    <property type="term" value="F:tRNA(Ile)-lysidine synthase activity"/>
    <property type="evidence" value="ECO:0007669"/>
    <property type="project" value="UniProtKB-EC"/>
</dbReference>
<evidence type="ECO:0000256" key="3">
    <source>
        <dbReference type="ARBA" id="ARBA00022741"/>
    </source>
</evidence>
<keyword evidence="3 6" id="KW-0547">Nucleotide-binding</keyword>
<dbReference type="GO" id="GO:0006400">
    <property type="term" value="P:tRNA modification"/>
    <property type="evidence" value="ECO:0007669"/>
    <property type="project" value="UniProtKB-UniRule"/>
</dbReference>
<evidence type="ECO:0000313" key="10">
    <source>
        <dbReference type="Proteomes" id="UP000474159"/>
    </source>
</evidence>
<evidence type="ECO:0000256" key="6">
    <source>
        <dbReference type="HAMAP-Rule" id="MF_01161"/>
    </source>
</evidence>
<evidence type="ECO:0000256" key="5">
    <source>
        <dbReference type="ARBA" id="ARBA00048539"/>
    </source>
</evidence>
<feature type="compositionally biased region" description="Low complexity" evidence="7">
    <location>
        <begin position="342"/>
        <end position="353"/>
    </location>
</feature>
<name>A0A6L3T925_9HYPH</name>
<keyword evidence="4 6" id="KW-0067">ATP-binding</keyword>
<dbReference type="RefSeq" id="WP_150999311.1">
    <property type="nucleotide sequence ID" value="NZ_VZZK01000006.1"/>
</dbReference>